<accession>A0A136J019</accession>
<evidence type="ECO:0000256" key="1">
    <source>
        <dbReference type="SAM" id="MobiDB-lite"/>
    </source>
</evidence>
<evidence type="ECO:0000313" key="4">
    <source>
        <dbReference type="Proteomes" id="UP000070501"/>
    </source>
</evidence>
<sequence length="316" mass="35050">MHTTQFFPALLFAALAAAQTNIACNSFGIPDGYQGHGTWRARAEHCTNAIEKLMPSFGQRVPSAEHGCTVLSESETCEIRICDDYNVRRAISYETVWAAAHALHARHRADQTVAGYVSLDDYTMGGNLFRTFIMVAAKDSPDPRGKRRRHTGPDVSIGDRRRDLHELAARASDNHEFDPSEIPIQNTDGLNVNMQAGWGDAEWTGNDQMQNAMENLLVIWNNEANAGGATLRAPGYLAPNNIMVEFEWAANQFNANNAVAYEERATLLRQLIHLRANQGNYGNFAAQLRRGSRTIGHVIIRVFRLVAQQQVGEICG</sequence>
<feature type="region of interest" description="Disordered" evidence="1">
    <location>
        <begin position="139"/>
        <end position="158"/>
    </location>
</feature>
<dbReference type="InParanoid" id="A0A136J019"/>
<keyword evidence="2" id="KW-0732">Signal</keyword>
<dbReference type="Proteomes" id="UP000070501">
    <property type="component" value="Unassembled WGS sequence"/>
</dbReference>
<name>A0A136J019_9PEZI</name>
<dbReference type="EMBL" id="KQ964252">
    <property type="protein sequence ID" value="KXJ90356.1"/>
    <property type="molecule type" value="Genomic_DNA"/>
</dbReference>
<evidence type="ECO:0000313" key="3">
    <source>
        <dbReference type="EMBL" id="KXJ90356.1"/>
    </source>
</evidence>
<reference evidence="4" key="1">
    <citation type="submission" date="2016-02" db="EMBL/GenBank/DDBJ databases">
        <title>Draft genome sequence of Microdochium bolleyi, a fungal endophyte of beachgrass.</title>
        <authorList>
            <consortium name="DOE Joint Genome Institute"/>
            <person name="David A.S."/>
            <person name="May G."/>
            <person name="Haridas S."/>
            <person name="Lim J."/>
            <person name="Wang M."/>
            <person name="Labutti K."/>
            <person name="Lipzen A."/>
            <person name="Barry K."/>
            <person name="Grigoriev I.V."/>
        </authorList>
    </citation>
    <scope>NUCLEOTIDE SEQUENCE [LARGE SCALE GENOMIC DNA]</scope>
    <source>
        <strain evidence="4">J235TASD1</strain>
    </source>
</reference>
<protein>
    <submittedName>
        <fullName evidence="3">Uncharacterized protein</fullName>
    </submittedName>
</protein>
<gene>
    <name evidence="3" type="ORF">Micbo1qcDRAFT_226233</name>
</gene>
<dbReference type="OrthoDB" id="4721750at2759"/>
<proteinExistence type="predicted"/>
<keyword evidence="4" id="KW-1185">Reference proteome</keyword>
<dbReference type="AlphaFoldDB" id="A0A136J019"/>
<organism evidence="3 4">
    <name type="scientific">Microdochium bolleyi</name>
    <dbReference type="NCBI Taxonomy" id="196109"/>
    <lineage>
        <taxon>Eukaryota</taxon>
        <taxon>Fungi</taxon>
        <taxon>Dikarya</taxon>
        <taxon>Ascomycota</taxon>
        <taxon>Pezizomycotina</taxon>
        <taxon>Sordariomycetes</taxon>
        <taxon>Xylariomycetidae</taxon>
        <taxon>Xylariales</taxon>
        <taxon>Microdochiaceae</taxon>
        <taxon>Microdochium</taxon>
    </lineage>
</organism>
<evidence type="ECO:0000256" key="2">
    <source>
        <dbReference type="SAM" id="SignalP"/>
    </source>
</evidence>
<feature type="chain" id="PRO_5007293338" evidence="2">
    <location>
        <begin position="19"/>
        <end position="316"/>
    </location>
</feature>
<feature type="signal peptide" evidence="2">
    <location>
        <begin position="1"/>
        <end position="18"/>
    </location>
</feature>